<evidence type="ECO:0008006" key="4">
    <source>
        <dbReference type="Google" id="ProtNLM"/>
    </source>
</evidence>
<keyword evidence="1" id="KW-0732">Signal</keyword>
<dbReference type="PROSITE" id="PS51257">
    <property type="entry name" value="PROKAR_LIPOPROTEIN"/>
    <property type="match status" value="1"/>
</dbReference>
<dbReference type="RefSeq" id="WP_163635105.1">
    <property type="nucleotide sequence ID" value="NZ_JAAAMI010000004.1"/>
</dbReference>
<sequence>MKTILLLITIVFSSMAVSSCTNDESDTEFDYINPDEEQQATQVADTVQEQPN</sequence>
<accession>A0A6I5L0E4</accession>
<evidence type="ECO:0000313" key="2">
    <source>
        <dbReference type="EMBL" id="NDV43648.1"/>
    </source>
</evidence>
<dbReference type="AlphaFoldDB" id="A0A6I5L0E4"/>
<dbReference type="EMBL" id="JAAAMI010000004">
    <property type="protein sequence ID" value="NDV43648.1"/>
    <property type="molecule type" value="Genomic_DNA"/>
</dbReference>
<protein>
    <recommendedName>
        <fullName evidence="4">Secreted protein</fullName>
    </recommendedName>
</protein>
<proteinExistence type="predicted"/>
<feature type="signal peptide" evidence="1">
    <location>
        <begin position="1"/>
        <end position="18"/>
    </location>
</feature>
<dbReference type="Proteomes" id="UP000468707">
    <property type="component" value="Unassembled WGS sequence"/>
</dbReference>
<gene>
    <name evidence="2" type="ORF">GTK07_09965</name>
</gene>
<reference evidence="2 3" key="1">
    <citation type="submission" date="2020-01" db="EMBL/GenBank/DDBJ databases">
        <title>Muricauda sediminis sp.nov. 40Bstr401.</title>
        <authorList>
            <person name="Xue Z."/>
            <person name="Zhu S."/>
            <person name="Ren N."/>
            <person name="Chen T."/>
            <person name="Chen X."/>
            <person name="Chen J."/>
            <person name="Yang J."/>
        </authorList>
    </citation>
    <scope>NUCLEOTIDE SEQUENCE [LARGE SCALE GENOMIC DNA]</scope>
    <source>
        <strain evidence="2 3">40Bstr401</strain>
    </source>
</reference>
<feature type="chain" id="PRO_5026030429" description="Secreted protein" evidence="1">
    <location>
        <begin position="19"/>
        <end position="52"/>
    </location>
</feature>
<evidence type="ECO:0000313" key="3">
    <source>
        <dbReference type="Proteomes" id="UP000468707"/>
    </source>
</evidence>
<comment type="caution">
    <text evidence="2">The sequence shown here is derived from an EMBL/GenBank/DDBJ whole genome shotgun (WGS) entry which is preliminary data.</text>
</comment>
<evidence type="ECO:0000256" key="1">
    <source>
        <dbReference type="SAM" id="SignalP"/>
    </source>
</evidence>
<organism evidence="2 3">
    <name type="scientific">Flagellimonas sediminis</name>
    <dbReference type="NCBI Taxonomy" id="2696468"/>
    <lineage>
        <taxon>Bacteria</taxon>
        <taxon>Pseudomonadati</taxon>
        <taxon>Bacteroidota</taxon>
        <taxon>Flavobacteriia</taxon>
        <taxon>Flavobacteriales</taxon>
        <taxon>Flavobacteriaceae</taxon>
        <taxon>Flagellimonas</taxon>
    </lineage>
</organism>
<keyword evidence="3" id="KW-1185">Reference proteome</keyword>
<name>A0A6I5L0E4_9FLAO</name>